<accession>A0A0M3AR89</accession>
<protein>
    <submittedName>
        <fullName evidence="1">Uncharacterized protein</fullName>
    </submittedName>
</protein>
<dbReference type="PATRIC" id="fig|56193.3.peg.1485"/>
<evidence type="ECO:0000313" key="1">
    <source>
        <dbReference type="EMBL" id="KKW92707.1"/>
    </source>
</evidence>
<organism evidence="1 2">
    <name type="scientific">Sphingobium chungbukense</name>
    <dbReference type="NCBI Taxonomy" id="56193"/>
    <lineage>
        <taxon>Bacteria</taxon>
        <taxon>Pseudomonadati</taxon>
        <taxon>Pseudomonadota</taxon>
        <taxon>Alphaproteobacteria</taxon>
        <taxon>Sphingomonadales</taxon>
        <taxon>Sphingomonadaceae</taxon>
        <taxon>Sphingobium</taxon>
    </lineage>
</organism>
<gene>
    <name evidence="1" type="ORF">YP76_07175</name>
</gene>
<name>A0A0M3AR89_9SPHN</name>
<dbReference type="STRING" id="56193.YP76_07175"/>
<dbReference type="EMBL" id="LBIC01000003">
    <property type="protein sequence ID" value="KKW92707.1"/>
    <property type="molecule type" value="Genomic_DNA"/>
</dbReference>
<dbReference type="RefSeq" id="WP_046762923.1">
    <property type="nucleotide sequence ID" value="NZ_LBIC01000003.1"/>
</dbReference>
<sequence>MADWKPLAPACMKCERVTGKDTCFPGPCVYFHEQNKPSTKANQIAQIDRIRRGSVPHPHRITPMSEMMKLAEIVEGLTDLETPEAAVTNNALHDLLPEPKCVQPPNYLRSLDAAMQLVPEGWEYTLMNANGYDEATLTNHAIKRTAWASSTSLPLALCAAALKARAHLEGEEK</sequence>
<evidence type="ECO:0000313" key="2">
    <source>
        <dbReference type="Proteomes" id="UP000033874"/>
    </source>
</evidence>
<keyword evidence="2" id="KW-1185">Reference proteome</keyword>
<reference evidence="1 2" key="1">
    <citation type="submission" date="2015-04" db="EMBL/GenBank/DDBJ databases">
        <title>Genome sequence of aromatic hydrocarbons-degrading Sphingobium chungbukense DJ77.</title>
        <authorList>
            <person name="Kim Y.-C."/>
            <person name="Chae J.-C."/>
        </authorList>
    </citation>
    <scope>NUCLEOTIDE SEQUENCE [LARGE SCALE GENOMIC DNA]</scope>
    <source>
        <strain evidence="1 2">DJ77</strain>
    </source>
</reference>
<comment type="caution">
    <text evidence="1">The sequence shown here is derived from an EMBL/GenBank/DDBJ whole genome shotgun (WGS) entry which is preliminary data.</text>
</comment>
<dbReference type="Proteomes" id="UP000033874">
    <property type="component" value="Unassembled WGS sequence"/>
</dbReference>
<proteinExistence type="predicted"/>
<dbReference type="AlphaFoldDB" id="A0A0M3AR89"/>